<feature type="domain" description="DUF2281" evidence="1">
    <location>
        <begin position="6"/>
        <end position="41"/>
    </location>
</feature>
<organism evidence="2 3">
    <name type="scientific">Lamprobacter modestohalophilus</name>
    <dbReference type="NCBI Taxonomy" id="1064514"/>
    <lineage>
        <taxon>Bacteria</taxon>
        <taxon>Pseudomonadati</taxon>
        <taxon>Pseudomonadota</taxon>
        <taxon>Gammaproteobacteria</taxon>
        <taxon>Chromatiales</taxon>
        <taxon>Chromatiaceae</taxon>
        <taxon>Lamprobacter</taxon>
    </lineage>
</organism>
<protein>
    <recommendedName>
        <fullName evidence="1">DUF2281 domain-containing protein</fullName>
    </recommendedName>
</protein>
<keyword evidence="3" id="KW-1185">Reference proteome</keyword>
<evidence type="ECO:0000313" key="2">
    <source>
        <dbReference type="EMBL" id="MBK1621093.1"/>
    </source>
</evidence>
<evidence type="ECO:0000313" key="3">
    <source>
        <dbReference type="Proteomes" id="UP001138768"/>
    </source>
</evidence>
<dbReference type="Pfam" id="PF10047">
    <property type="entry name" value="DUF2281"/>
    <property type="match status" value="1"/>
</dbReference>
<accession>A0A9X0WDM9</accession>
<dbReference type="RefSeq" id="WP_200249277.1">
    <property type="nucleotide sequence ID" value="NZ_NRRY01000058.1"/>
</dbReference>
<proteinExistence type="predicted"/>
<dbReference type="EMBL" id="NRRY01000058">
    <property type="protein sequence ID" value="MBK1621093.1"/>
    <property type="molecule type" value="Genomic_DNA"/>
</dbReference>
<name>A0A9X0WDM9_9GAMM</name>
<reference evidence="2 3" key="1">
    <citation type="journal article" date="2020" name="Microorganisms">
        <title>Osmotic Adaptation and Compatible Solute Biosynthesis of Phototrophic Bacteria as Revealed from Genome Analyses.</title>
        <authorList>
            <person name="Imhoff J.F."/>
            <person name="Rahn T."/>
            <person name="Kunzel S."/>
            <person name="Keller A."/>
            <person name="Neulinger S.C."/>
        </authorList>
    </citation>
    <scope>NUCLEOTIDE SEQUENCE [LARGE SCALE GENOMIC DNA]</scope>
    <source>
        <strain evidence="2 3">DSM 25653</strain>
    </source>
</reference>
<comment type="caution">
    <text evidence="2">The sequence shown here is derived from an EMBL/GenBank/DDBJ whole genome shotgun (WGS) entry which is preliminary data.</text>
</comment>
<dbReference type="AlphaFoldDB" id="A0A9X0WDM9"/>
<evidence type="ECO:0000259" key="1">
    <source>
        <dbReference type="Pfam" id="PF10047"/>
    </source>
</evidence>
<gene>
    <name evidence="2" type="ORF">CKO42_22260</name>
</gene>
<sequence>MNIAEKVYEAVKGLPESQAAEVLDYAECLKAKQLKLSAASPTDAARQQRAELQAWVASQPKQSESAGEFVHRLRHEALY</sequence>
<dbReference type="Proteomes" id="UP001138768">
    <property type="component" value="Unassembled WGS sequence"/>
</dbReference>
<dbReference type="InterPro" id="IPR018739">
    <property type="entry name" value="DUF2281"/>
</dbReference>